<dbReference type="AlphaFoldDB" id="A0A4T0B291"/>
<dbReference type="InterPro" id="IPR046670">
    <property type="entry name" value="DUF6540"/>
</dbReference>
<evidence type="ECO:0000313" key="2">
    <source>
        <dbReference type="Proteomes" id="UP000308724"/>
    </source>
</evidence>
<reference evidence="1 2" key="1">
    <citation type="submission" date="2018-10" db="EMBL/GenBank/DDBJ databases">
        <title>Fifty Aureobasidium pullulans genomes reveal a recombining polyextremotolerant generalist.</title>
        <authorList>
            <person name="Gostincar C."/>
            <person name="Turk M."/>
            <person name="Zajc J."/>
            <person name="Gunde-Cimerman N."/>
        </authorList>
    </citation>
    <scope>NUCLEOTIDE SEQUENCE [LARGE SCALE GENOMIC DNA]</scope>
    <source>
        <strain evidence="1 2">EXF-1645</strain>
    </source>
</reference>
<gene>
    <name evidence="1" type="ORF">D6C78_11010</name>
</gene>
<comment type="caution">
    <text evidence="1">The sequence shown here is derived from an EMBL/GenBank/DDBJ whole genome shotgun (WGS) entry which is preliminary data.</text>
</comment>
<dbReference type="Pfam" id="PF20174">
    <property type="entry name" value="DUF6540"/>
    <property type="match status" value="1"/>
</dbReference>
<organism evidence="1 2">
    <name type="scientific">Aureobasidium pullulans</name>
    <name type="common">Black yeast</name>
    <name type="synonym">Pullularia pullulans</name>
    <dbReference type="NCBI Taxonomy" id="5580"/>
    <lineage>
        <taxon>Eukaryota</taxon>
        <taxon>Fungi</taxon>
        <taxon>Dikarya</taxon>
        <taxon>Ascomycota</taxon>
        <taxon>Pezizomycotina</taxon>
        <taxon>Dothideomycetes</taxon>
        <taxon>Dothideomycetidae</taxon>
        <taxon>Dothideales</taxon>
        <taxon>Saccotheciaceae</taxon>
        <taxon>Aureobasidium</taxon>
    </lineage>
</organism>
<dbReference type="Proteomes" id="UP000308724">
    <property type="component" value="Unassembled WGS sequence"/>
</dbReference>
<name>A0A4T0B291_AURPU</name>
<sequence length="99" mass="11116">MSYKVYRISYAGAPRDHHAIFVESKPDQSGQIFQVAGDIQSGMRYESKPAKKPEDSATFQAKLFLGSVSIAEYDRIDVECRKVPPPAKQFNGPKRINPQ</sequence>
<evidence type="ECO:0000313" key="1">
    <source>
        <dbReference type="EMBL" id="TIA27791.1"/>
    </source>
</evidence>
<accession>A0A4T0B291</accession>
<dbReference type="EMBL" id="QZBZ01000770">
    <property type="protein sequence ID" value="TIA27791.1"/>
    <property type="molecule type" value="Genomic_DNA"/>
</dbReference>
<proteinExistence type="predicted"/>
<protein>
    <submittedName>
        <fullName evidence="1">Uncharacterized protein</fullName>
    </submittedName>
</protein>